<dbReference type="GO" id="GO:0030968">
    <property type="term" value="P:endoplasmic reticulum unfolded protein response"/>
    <property type="evidence" value="ECO:0007669"/>
    <property type="project" value="InterPro"/>
</dbReference>
<gene>
    <name evidence="7" type="ORF">TVY486_1111610</name>
</gene>
<evidence type="ECO:0000256" key="2">
    <source>
        <dbReference type="ARBA" id="ARBA00022729"/>
    </source>
</evidence>
<comment type="subcellular location">
    <subcellularLocation>
        <location evidence="1">Endoplasmic reticulum</location>
    </subcellularLocation>
</comment>
<feature type="signal peptide" evidence="5">
    <location>
        <begin position="1"/>
        <end position="25"/>
    </location>
</feature>
<dbReference type="SUPFAM" id="SSF50911">
    <property type="entry name" value="Mannose 6-phosphate receptor domain"/>
    <property type="match status" value="1"/>
</dbReference>
<dbReference type="PANTHER" id="PTHR15414:SF0">
    <property type="entry name" value="ENDOPLASMIC RETICULUM LECTIN 1"/>
    <property type="match status" value="1"/>
</dbReference>
<dbReference type="InterPro" id="IPR044865">
    <property type="entry name" value="MRH_dom"/>
</dbReference>
<dbReference type="PANTHER" id="PTHR15414">
    <property type="entry name" value="OS-9-RELATED"/>
    <property type="match status" value="1"/>
</dbReference>
<dbReference type="Pfam" id="PF07915">
    <property type="entry name" value="PRKCSH"/>
    <property type="match status" value="1"/>
</dbReference>
<protein>
    <recommendedName>
        <fullName evidence="6">MRH domain-containing protein</fullName>
    </recommendedName>
</protein>
<keyword evidence="3" id="KW-0256">Endoplasmic reticulum</keyword>
<dbReference type="GO" id="GO:0030970">
    <property type="term" value="P:retrograde protein transport, ER to cytosol"/>
    <property type="evidence" value="ECO:0007669"/>
    <property type="project" value="TreeGrafter"/>
</dbReference>
<feature type="domain" description="MRH" evidence="6">
    <location>
        <begin position="122"/>
        <end position="253"/>
    </location>
</feature>
<dbReference type="PROSITE" id="PS51914">
    <property type="entry name" value="MRH"/>
    <property type="match status" value="1"/>
</dbReference>
<feature type="chain" id="PRO_5003410412" description="MRH domain-containing protein" evidence="5">
    <location>
        <begin position="26"/>
        <end position="271"/>
    </location>
</feature>
<evidence type="ECO:0000256" key="1">
    <source>
        <dbReference type="ARBA" id="ARBA00004240"/>
    </source>
</evidence>
<evidence type="ECO:0000313" key="7">
    <source>
        <dbReference type="EMBL" id="CCC53677.1"/>
    </source>
</evidence>
<dbReference type="EMBL" id="HE573027">
    <property type="protein sequence ID" value="CCC53677.1"/>
    <property type="molecule type" value="Genomic_DNA"/>
</dbReference>
<evidence type="ECO:0000256" key="3">
    <source>
        <dbReference type="ARBA" id="ARBA00022824"/>
    </source>
</evidence>
<dbReference type="GO" id="GO:0005788">
    <property type="term" value="C:endoplasmic reticulum lumen"/>
    <property type="evidence" value="ECO:0007669"/>
    <property type="project" value="TreeGrafter"/>
</dbReference>
<dbReference type="VEuPathDB" id="TriTrypDB:TvY486_1111610"/>
<keyword evidence="2 5" id="KW-0732">Signal</keyword>
<evidence type="ECO:0000256" key="5">
    <source>
        <dbReference type="SAM" id="SignalP"/>
    </source>
</evidence>
<organism evidence="7">
    <name type="scientific">Trypanosoma vivax (strain Y486)</name>
    <dbReference type="NCBI Taxonomy" id="1055687"/>
    <lineage>
        <taxon>Eukaryota</taxon>
        <taxon>Discoba</taxon>
        <taxon>Euglenozoa</taxon>
        <taxon>Kinetoplastea</taxon>
        <taxon>Metakinetoplastina</taxon>
        <taxon>Trypanosomatida</taxon>
        <taxon>Trypanosomatidae</taxon>
        <taxon>Trypanosoma</taxon>
        <taxon>Duttonella</taxon>
    </lineage>
</organism>
<dbReference type="InterPro" id="IPR045149">
    <property type="entry name" value="OS-9-like"/>
</dbReference>
<name>G0UCW7_TRYVY</name>
<dbReference type="InterPro" id="IPR012913">
    <property type="entry name" value="OS9-like_dom"/>
</dbReference>
<dbReference type="InterPro" id="IPR009011">
    <property type="entry name" value="Man6P_isomerase_rcpt-bd_dom_sf"/>
</dbReference>
<evidence type="ECO:0000256" key="4">
    <source>
        <dbReference type="ARBA" id="ARBA00023157"/>
    </source>
</evidence>
<dbReference type="Gene3D" id="2.70.130.10">
    <property type="entry name" value="Mannose-6-phosphate receptor binding domain"/>
    <property type="match status" value="1"/>
</dbReference>
<keyword evidence="4" id="KW-1015">Disulfide bond</keyword>
<proteinExistence type="predicted"/>
<evidence type="ECO:0000259" key="6">
    <source>
        <dbReference type="PROSITE" id="PS51914"/>
    </source>
</evidence>
<sequence length="271" mass="30809">MHKGASFIMRGILQCLLLLPTLASASNSEPFDVPTNSKYTVEFSHMPTPLGTEGKQHYPMRLENGSTYVCVMPDSPPQPTSGVDVPTETNKRGNNEVEDAIFKPHEVVLPQSFEVINSSLHNMCYKLNDGWWTYRLCWGDRMEQYHVPPADNKAEKNKAPKSPPRERTHYLLGIAPPQDTLDLRYGVDLRGHRFIYTVYSDGDACDLTHLPRVTEIRLYCPPEGESTELLMTVREAEMCYYILSLSLRGVCVKELQKPQQKPSIIRCYSEV</sequence>
<accession>G0UCW7</accession>
<reference evidence="7" key="1">
    <citation type="journal article" date="2012" name="Proc. Natl. Acad. Sci. U.S.A.">
        <title>Antigenic diversity is generated by distinct evolutionary mechanisms in African trypanosome species.</title>
        <authorList>
            <person name="Jackson A.P."/>
            <person name="Berry A."/>
            <person name="Aslett M."/>
            <person name="Allison H.C."/>
            <person name="Burton P."/>
            <person name="Vavrova-Anderson J."/>
            <person name="Brown R."/>
            <person name="Browne H."/>
            <person name="Corton N."/>
            <person name="Hauser H."/>
            <person name="Gamble J."/>
            <person name="Gilderthorp R."/>
            <person name="Marcello L."/>
            <person name="McQuillan J."/>
            <person name="Otto T.D."/>
            <person name="Quail M.A."/>
            <person name="Sanders M.J."/>
            <person name="van Tonder A."/>
            <person name="Ginger M.L."/>
            <person name="Field M.C."/>
            <person name="Barry J.D."/>
            <person name="Hertz-Fowler C."/>
            <person name="Berriman M."/>
        </authorList>
    </citation>
    <scope>NUCLEOTIDE SEQUENCE</scope>
    <source>
        <strain evidence="7">Y486</strain>
    </source>
</reference>
<dbReference type="AlphaFoldDB" id="G0UCW7"/>